<feature type="domain" description="DUF1618" evidence="2">
    <location>
        <begin position="218"/>
        <end position="357"/>
    </location>
</feature>
<evidence type="ECO:0000313" key="3">
    <source>
        <dbReference type="EMBL" id="TVU47314.1"/>
    </source>
</evidence>
<reference evidence="3 4" key="1">
    <citation type="journal article" date="2019" name="Sci. Rep.">
        <title>A high-quality genome of Eragrostis curvula grass provides insights into Poaceae evolution and supports new strategies to enhance forage quality.</title>
        <authorList>
            <person name="Carballo J."/>
            <person name="Santos B.A.C.M."/>
            <person name="Zappacosta D."/>
            <person name="Garbus I."/>
            <person name="Selva J.P."/>
            <person name="Gallo C.A."/>
            <person name="Diaz A."/>
            <person name="Albertini E."/>
            <person name="Caccamo M."/>
            <person name="Echenique V."/>
        </authorList>
    </citation>
    <scope>NUCLEOTIDE SEQUENCE [LARGE SCALE GENOMIC DNA]</scope>
    <source>
        <strain evidence="4">cv. Victoria</strain>
        <tissue evidence="3">Leaf</tissue>
    </source>
</reference>
<dbReference type="PANTHER" id="PTHR33086">
    <property type="entry name" value="OS05G0468200 PROTEIN-RELATED"/>
    <property type="match status" value="1"/>
</dbReference>
<dbReference type="InterPro" id="IPR011676">
    <property type="entry name" value="DUF1618"/>
</dbReference>
<feature type="region of interest" description="Disordered" evidence="1">
    <location>
        <begin position="524"/>
        <end position="591"/>
    </location>
</feature>
<dbReference type="Proteomes" id="UP000324897">
    <property type="component" value="Chromosome 5"/>
</dbReference>
<feature type="non-terminal residue" evidence="3">
    <location>
        <position position="1"/>
    </location>
</feature>
<feature type="region of interest" description="Disordered" evidence="1">
    <location>
        <begin position="77"/>
        <end position="108"/>
    </location>
</feature>
<dbReference type="OrthoDB" id="10463809at2759"/>
<accession>A0A5J9WJ65</accession>
<sequence length="591" mass="64443">MAPPSPPPSSPSWVILSTVPHVSDDLQNNADLSLAIAAPPRVTHLTLSPRVSPARPDPSARVKCSYLHATDPSGLLFAVTPPPASPTSAPDNDEEEDEEAEEEDDDEWDEAVTLNITDIPRSGYFVLDVRSGTATRVPDPRRVVYNWGNLGVIAAPAGAAASGFMLAEFDHIVGCDEATLTCFSSRTGKWVDKDVDNPLPSWIWNFDDVISHDAKLWWVDPAAGLLACDPFADEPEMLFVPLPEQDDDGDDSADDDDDDDHASCYYCSERDIGARRVVNVSNGKFRCVEMTCADHGQGEAPMVTMRTLADPETAEWTLEYEVRFDEVWAGDTYKAAGLPEKAPVIALIHPENPDVLYFFVKEYLFGVDMRAKKVVECEVHELAKDGAFSSGVLALAQKATYIIRMLCRNAGSVDNAAVLVYRTFKLGRRRERNNDTAINQHEARTKLNSSLNSTGFESKLSTASELTQDQRNQINGAHLTHGGDGLPRARGDGDLPKLAAAAVAFPKLVAAAAAFPKLAAAGPAGFLDLPRTPRTRRVHAPASSSRRVAASRARRVQPPPPRRVRVSGQDGEEETLQWATQRVSGQRRTND</sequence>
<dbReference type="Pfam" id="PF07762">
    <property type="entry name" value="DUF1618"/>
    <property type="match status" value="1"/>
</dbReference>
<dbReference type="Gramene" id="TVU47314">
    <property type="protein sequence ID" value="TVU47314"/>
    <property type="gene ID" value="EJB05_06909"/>
</dbReference>
<gene>
    <name evidence="3" type="ORF">EJB05_06909</name>
</gene>
<organism evidence="3 4">
    <name type="scientific">Eragrostis curvula</name>
    <name type="common">weeping love grass</name>
    <dbReference type="NCBI Taxonomy" id="38414"/>
    <lineage>
        <taxon>Eukaryota</taxon>
        <taxon>Viridiplantae</taxon>
        <taxon>Streptophyta</taxon>
        <taxon>Embryophyta</taxon>
        <taxon>Tracheophyta</taxon>
        <taxon>Spermatophyta</taxon>
        <taxon>Magnoliopsida</taxon>
        <taxon>Liliopsida</taxon>
        <taxon>Poales</taxon>
        <taxon>Poaceae</taxon>
        <taxon>PACMAD clade</taxon>
        <taxon>Chloridoideae</taxon>
        <taxon>Eragrostideae</taxon>
        <taxon>Eragrostidinae</taxon>
        <taxon>Eragrostis</taxon>
    </lineage>
</organism>
<protein>
    <recommendedName>
        <fullName evidence="2">DUF1618 domain-containing protein</fullName>
    </recommendedName>
</protein>
<dbReference type="EMBL" id="RWGY01000004">
    <property type="protein sequence ID" value="TVU47314.1"/>
    <property type="molecule type" value="Genomic_DNA"/>
</dbReference>
<feature type="compositionally biased region" description="Low complexity" evidence="1">
    <location>
        <begin position="540"/>
        <end position="551"/>
    </location>
</feature>
<comment type="caution">
    <text evidence="3">The sequence shown here is derived from an EMBL/GenBank/DDBJ whole genome shotgun (WGS) entry which is preliminary data.</text>
</comment>
<feature type="compositionally biased region" description="Acidic residues" evidence="1">
    <location>
        <begin position="91"/>
        <end position="108"/>
    </location>
</feature>
<evidence type="ECO:0000259" key="2">
    <source>
        <dbReference type="Pfam" id="PF07762"/>
    </source>
</evidence>
<dbReference type="PANTHER" id="PTHR33086:SF44">
    <property type="entry name" value="OS03G0683600 PROTEIN"/>
    <property type="match status" value="1"/>
</dbReference>
<evidence type="ECO:0000313" key="4">
    <source>
        <dbReference type="Proteomes" id="UP000324897"/>
    </source>
</evidence>
<keyword evidence="4" id="KW-1185">Reference proteome</keyword>
<feature type="compositionally biased region" description="Polar residues" evidence="1">
    <location>
        <begin position="577"/>
        <end position="591"/>
    </location>
</feature>
<evidence type="ECO:0000256" key="1">
    <source>
        <dbReference type="SAM" id="MobiDB-lite"/>
    </source>
</evidence>
<name>A0A5J9WJ65_9POAL</name>
<dbReference type="AlphaFoldDB" id="A0A5J9WJ65"/>
<proteinExistence type="predicted"/>